<proteinExistence type="inferred from homology"/>
<dbReference type="EMBL" id="JAMZMK010010621">
    <property type="protein sequence ID" value="KAI7730816.1"/>
    <property type="molecule type" value="Genomic_DNA"/>
</dbReference>
<gene>
    <name evidence="2" type="ORF">M8C21_023194</name>
</gene>
<evidence type="ECO:0000313" key="3">
    <source>
        <dbReference type="Proteomes" id="UP001206925"/>
    </source>
</evidence>
<sequence>MILMLWLTGGPGCPSITGLLYENGSIQFEDMYYIGSLPTLTLTPYSWTKMASILFLDSPVGTGFSYGRTIRASHSTDIQLCDNAYEFMRKWFEIHPEFNSNPFYVAGDSYSGDPVPGITQLLSDGNEAGNVPYINLKCIDGIEEGYMLEPHCREYHTQVIKLPTQKLLNEHHSVSSVYCPFYKHMWLTIGFLKPTFEKRYILASGDHDMIIPHHSTQAWIRDLNYSVTDQWRSWMVNGQVAGYTESYSNMKTFA</sequence>
<evidence type="ECO:0008006" key="4">
    <source>
        <dbReference type="Google" id="ProtNLM"/>
    </source>
</evidence>
<dbReference type="GO" id="GO:0019748">
    <property type="term" value="P:secondary metabolic process"/>
    <property type="evidence" value="ECO:0007669"/>
    <property type="project" value="TreeGrafter"/>
</dbReference>
<dbReference type="AlphaFoldDB" id="A0AAD5BWB6"/>
<comment type="caution">
    <text evidence="2">The sequence shown here is derived from an EMBL/GenBank/DDBJ whole genome shotgun (WGS) entry which is preliminary data.</text>
</comment>
<dbReference type="GO" id="GO:0016747">
    <property type="term" value="F:acyltransferase activity, transferring groups other than amino-acyl groups"/>
    <property type="evidence" value="ECO:0007669"/>
    <property type="project" value="TreeGrafter"/>
</dbReference>
<dbReference type="Gene3D" id="3.40.50.1820">
    <property type="entry name" value="alpha/beta hydrolase"/>
    <property type="match status" value="1"/>
</dbReference>
<evidence type="ECO:0000256" key="1">
    <source>
        <dbReference type="ARBA" id="ARBA00009431"/>
    </source>
</evidence>
<feature type="non-terminal residue" evidence="2">
    <location>
        <position position="1"/>
    </location>
</feature>
<dbReference type="Proteomes" id="UP001206925">
    <property type="component" value="Unassembled WGS sequence"/>
</dbReference>
<dbReference type="Gene3D" id="3.40.50.11320">
    <property type="match status" value="1"/>
</dbReference>
<evidence type="ECO:0000313" key="2">
    <source>
        <dbReference type="EMBL" id="KAI7730816.1"/>
    </source>
</evidence>
<reference evidence="2" key="1">
    <citation type="submission" date="2022-06" db="EMBL/GenBank/DDBJ databases">
        <title>Uncovering the hologenomic basis of an extraordinary plant invasion.</title>
        <authorList>
            <person name="Bieker V.C."/>
            <person name="Martin M.D."/>
            <person name="Gilbert T."/>
            <person name="Hodgins K."/>
            <person name="Battlay P."/>
            <person name="Petersen B."/>
            <person name="Wilson J."/>
        </authorList>
    </citation>
    <scope>NUCLEOTIDE SEQUENCE</scope>
    <source>
        <strain evidence="2">AA19_3_7</strain>
        <tissue evidence="2">Leaf</tissue>
    </source>
</reference>
<dbReference type="PANTHER" id="PTHR11802:SF29">
    <property type="entry name" value="SERINE CARBOXYPEPTIDASE-LIKE 19"/>
    <property type="match status" value="1"/>
</dbReference>
<protein>
    <recommendedName>
        <fullName evidence="4">Serine carboxypeptidase-like 19</fullName>
    </recommendedName>
</protein>
<dbReference type="PRINTS" id="PR00724">
    <property type="entry name" value="CRBOXYPTASEC"/>
</dbReference>
<dbReference type="SUPFAM" id="SSF53474">
    <property type="entry name" value="alpha/beta-Hydrolases"/>
    <property type="match status" value="1"/>
</dbReference>
<name>A0AAD5BWB6_AMBAR</name>
<dbReference type="GO" id="GO:0004185">
    <property type="term" value="F:serine-type carboxypeptidase activity"/>
    <property type="evidence" value="ECO:0007669"/>
    <property type="project" value="InterPro"/>
</dbReference>
<dbReference type="InterPro" id="IPR001563">
    <property type="entry name" value="Peptidase_S10"/>
</dbReference>
<accession>A0AAD5BWB6</accession>
<dbReference type="GO" id="GO:0006508">
    <property type="term" value="P:proteolysis"/>
    <property type="evidence" value="ECO:0007669"/>
    <property type="project" value="InterPro"/>
</dbReference>
<dbReference type="InterPro" id="IPR029058">
    <property type="entry name" value="AB_hydrolase_fold"/>
</dbReference>
<dbReference type="Pfam" id="PF00450">
    <property type="entry name" value="Peptidase_S10"/>
    <property type="match status" value="2"/>
</dbReference>
<comment type="similarity">
    <text evidence="1">Belongs to the peptidase S10 family.</text>
</comment>
<dbReference type="PANTHER" id="PTHR11802">
    <property type="entry name" value="SERINE PROTEASE FAMILY S10 SERINE CARBOXYPEPTIDASE"/>
    <property type="match status" value="1"/>
</dbReference>
<organism evidence="2 3">
    <name type="scientific">Ambrosia artemisiifolia</name>
    <name type="common">Common ragweed</name>
    <dbReference type="NCBI Taxonomy" id="4212"/>
    <lineage>
        <taxon>Eukaryota</taxon>
        <taxon>Viridiplantae</taxon>
        <taxon>Streptophyta</taxon>
        <taxon>Embryophyta</taxon>
        <taxon>Tracheophyta</taxon>
        <taxon>Spermatophyta</taxon>
        <taxon>Magnoliopsida</taxon>
        <taxon>eudicotyledons</taxon>
        <taxon>Gunneridae</taxon>
        <taxon>Pentapetalae</taxon>
        <taxon>asterids</taxon>
        <taxon>campanulids</taxon>
        <taxon>Asterales</taxon>
        <taxon>Asteraceae</taxon>
        <taxon>Asteroideae</taxon>
        <taxon>Heliantheae alliance</taxon>
        <taxon>Heliantheae</taxon>
        <taxon>Ambrosia</taxon>
    </lineage>
</organism>
<keyword evidence="3" id="KW-1185">Reference proteome</keyword>